<name>A0AA36I667_9DINO</name>
<sequence length="261" mass="29219">MGCESSKVQATESATVQISRYQEFLQRCAPSISLISDKEAAACLDMWVDSFQADPPNPMFLWIVKDERLSKEEQRRRLMLQLRYMLDYVARPLKQYGATLVIRDDSGAIQAAAGLYMPGTCKAPGAMSNLMVVGLPPVVKYAPRWGTLGWKKLDSLKAVDRAKADLLKEVGPSWYLQLLGVKPGLQKAGYGRRLLEAICAFSDEQQMPTLLDCETEWHENYYGRFGFRTGRMAGLLGSSQGCFKFQDELRCCLPKQTALAP</sequence>
<evidence type="ECO:0000313" key="1">
    <source>
        <dbReference type="EMBL" id="CAJ1381789.1"/>
    </source>
</evidence>
<dbReference type="CDD" id="cd04301">
    <property type="entry name" value="NAT_SF"/>
    <property type="match status" value="1"/>
</dbReference>
<gene>
    <name evidence="1" type="ORF">EVOR1521_LOCUS9356</name>
</gene>
<dbReference type="PANTHER" id="PTHR42791">
    <property type="entry name" value="GNAT FAMILY ACETYLTRANSFERASE"/>
    <property type="match status" value="1"/>
</dbReference>
<dbReference type="Proteomes" id="UP001178507">
    <property type="component" value="Unassembled WGS sequence"/>
</dbReference>
<dbReference type="InterPro" id="IPR052523">
    <property type="entry name" value="Trichothecene_AcTrans"/>
</dbReference>
<proteinExistence type="predicted"/>
<dbReference type="InterPro" id="IPR016181">
    <property type="entry name" value="Acyl_CoA_acyltransferase"/>
</dbReference>
<evidence type="ECO:0008006" key="3">
    <source>
        <dbReference type="Google" id="ProtNLM"/>
    </source>
</evidence>
<dbReference type="SUPFAM" id="SSF55729">
    <property type="entry name" value="Acyl-CoA N-acyltransferases (Nat)"/>
    <property type="match status" value="1"/>
</dbReference>
<comment type="caution">
    <text evidence="1">The sequence shown here is derived from an EMBL/GenBank/DDBJ whole genome shotgun (WGS) entry which is preliminary data.</text>
</comment>
<evidence type="ECO:0000313" key="2">
    <source>
        <dbReference type="Proteomes" id="UP001178507"/>
    </source>
</evidence>
<organism evidence="1 2">
    <name type="scientific">Effrenium voratum</name>
    <dbReference type="NCBI Taxonomy" id="2562239"/>
    <lineage>
        <taxon>Eukaryota</taxon>
        <taxon>Sar</taxon>
        <taxon>Alveolata</taxon>
        <taxon>Dinophyceae</taxon>
        <taxon>Suessiales</taxon>
        <taxon>Symbiodiniaceae</taxon>
        <taxon>Effrenium</taxon>
    </lineage>
</organism>
<dbReference type="EMBL" id="CAUJNA010000837">
    <property type="protein sequence ID" value="CAJ1381789.1"/>
    <property type="molecule type" value="Genomic_DNA"/>
</dbReference>
<accession>A0AA36I667</accession>
<reference evidence="1" key="1">
    <citation type="submission" date="2023-08" db="EMBL/GenBank/DDBJ databases">
        <authorList>
            <person name="Chen Y."/>
            <person name="Shah S."/>
            <person name="Dougan E. K."/>
            <person name="Thang M."/>
            <person name="Chan C."/>
        </authorList>
    </citation>
    <scope>NUCLEOTIDE SEQUENCE</scope>
</reference>
<keyword evidence="2" id="KW-1185">Reference proteome</keyword>
<dbReference type="PANTHER" id="PTHR42791:SF1">
    <property type="entry name" value="N-ACETYLTRANSFERASE DOMAIN-CONTAINING PROTEIN"/>
    <property type="match status" value="1"/>
</dbReference>
<dbReference type="AlphaFoldDB" id="A0AA36I667"/>
<dbReference type="Gene3D" id="3.40.630.30">
    <property type="match status" value="1"/>
</dbReference>
<protein>
    <recommendedName>
        <fullName evidence="3">N-acetyltransferase domain-containing protein</fullName>
    </recommendedName>
</protein>